<keyword evidence="11" id="KW-1185">Reference proteome</keyword>
<name>A0ABS2Q062_9BACL</name>
<evidence type="ECO:0000256" key="3">
    <source>
        <dbReference type="ARBA" id="ARBA00022722"/>
    </source>
</evidence>
<dbReference type="PROSITE" id="PS51432">
    <property type="entry name" value="AP_NUCLEASE_F2_4"/>
    <property type="match status" value="1"/>
</dbReference>
<evidence type="ECO:0000256" key="5">
    <source>
        <dbReference type="ARBA" id="ARBA00022763"/>
    </source>
</evidence>
<protein>
    <submittedName>
        <fullName evidence="10">Deoxyribonuclease-4</fullName>
        <ecNumber evidence="10">3.1.21.2</ecNumber>
    </submittedName>
</protein>
<evidence type="ECO:0000256" key="6">
    <source>
        <dbReference type="ARBA" id="ARBA00022801"/>
    </source>
</evidence>
<keyword evidence="8" id="KW-0234">DNA repair</keyword>
<organism evidence="10 11">
    <name type="scientific">Scopulibacillus daqui</name>
    <dbReference type="NCBI Taxonomy" id="1469162"/>
    <lineage>
        <taxon>Bacteria</taxon>
        <taxon>Bacillati</taxon>
        <taxon>Bacillota</taxon>
        <taxon>Bacilli</taxon>
        <taxon>Bacillales</taxon>
        <taxon>Sporolactobacillaceae</taxon>
        <taxon>Scopulibacillus</taxon>
    </lineage>
</organism>
<keyword evidence="3" id="KW-0540">Nuclease</keyword>
<dbReference type="Pfam" id="PF01261">
    <property type="entry name" value="AP_endonuc_2"/>
    <property type="match status" value="1"/>
</dbReference>
<proteinExistence type="inferred from homology"/>
<keyword evidence="4" id="KW-0479">Metal-binding</keyword>
<dbReference type="PANTHER" id="PTHR21445">
    <property type="entry name" value="ENDONUCLEASE IV ENDODEOXYRIBONUCLEASE IV"/>
    <property type="match status" value="1"/>
</dbReference>
<dbReference type="InterPro" id="IPR013022">
    <property type="entry name" value="Xyl_isomerase-like_TIM-brl"/>
</dbReference>
<evidence type="ECO:0000256" key="4">
    <source>
        <dbReference type="ARBA" id="ARBA00022723"/>
    </source>
</evidence>
<dbReference type="NCBIfam" id="TIGR00587">
    <property type="entry name" value="nfo"/>
    <property type="match status" value="1"/>
</dbReference>
<reference evidence="10 11" key="1">
    <citation type="submission" date="2021-01" db="EMBL/GenBank/DDBJ databases">
        <title>Genomic Encyclopedia of Type Strains, Phase IV (KMG-IV): sequencing the most valuable type-strain genomes for metagenomic binning, comparative biology and taxonomic classification.</title>
        <authorList>
            <person name="Goeker M."/>
        </authorList>
    </citation>
    <scope>NUCLEOTIDE SEQUENCE [LARGE SCALE GENOMIC DNA]</scope>
    <source>
        <strain evidence="10 11">DSM 28236</strain>
    </source>
</reference>
<gene>
    <name evidence="10" type="ORF">JOD45_001796</name>
</gene>
<dbReference type="InterPro" id="IPR036237">
    <property type="entry name" value="Xyl_isomerase-like_sf"/>
</dbReference>
<evidence type="ECO:0000259" key="9">
    <source>
        <dbReference type="Pfam" id="PF01261"/>
    </source>
</evidence>
<keyword evidence="6 10" id="KW-0378">Hydrolase</keyword>
<feature type="domain" description="Xylose isomerase-like TIM barrel" evidence="9">
    <location>
        <begin position="18"/>
        <end position="272"/>
    </location>
</feature>
<dbReference type="CDD" id="cd00019">
    <property type="entry name" value="AP2Ec"/>
    <property type="match status" value="1"/>
</dbReference>
<keyword evidence="7" id="KW-0862">Zinc</keyword>
<dbReference type="SMART" id="SM00518">
    <property type="entry name" value="AP2Ec"/>
    <property type="match status" value="1"/>
</dbReference>
<evidence type="ECO:0000313" key="11">
    <source>
        <dbReference type="Proteomes" id="UP000808914"/>
    </source>
</evidence>
<keyword evidence="5" id="KW-0227">DNA damage</keyword>
<dbReference type="RefSeq" id="WP_205003516.1">
    <property type="nucleotide sequence ID" value="NZ_JAFBER010000010.1"/>
</dbReference>
<evidence type="ECO:0000256" key="7">
    <source>
        <dbReference type="ARBA" id="ARBA00022833"/>
    </source>
</evidence>
<comment type="caution">
    <text evidence="10">The sequence shown here is derived from an EMBL/GenBank/DDBJ whole genome shotgun (WGS) entry which is preliminary data.</text>
</comment>
<dbReference type="PANTHER" id="PTHR21445:SF0">
    <property type="entry name" value="APURINIC-APYRIMIDINIC ENDONUCLEASE"/>
    <property type="match status" value="1"/>
</dbReference>
<dbReference type="InterPro" id="IPR001719">
    <property type="entry name" value="AP_endonuc_2"/>
</dbReference>
<accession>A0ABS2Q062</accession>
<evidence type="ECO:0000313" key="10">
    <source>
        <dbReference type="EMBL" id="MBM7645578.1"/>
    </source>
</evidence>
<evidence type="ECO:0000256" key="8">
    <source>
        <dbReference type="ARBA" id="ARBA00023204"/>
    </source>
</evidence>
<sequence>MKFGCHISIRNGYFGCAKKALNIGAQAFQYFPKNPRSLKIKVFDRHDAESCAKFCAENQLVSIAHTSYPANLSSDYPKSKHVVESILNDLDISQACGSIGVVVHFGTFKGEDPLEGYKRMIETLNQICEKWDGDSLILLENNAGKSGQMGTTIEELAKIRQLVDYPEHIGFCLDTCHAYASGLWNGDNWNEVVKKGKTLGYFEHLKAVHLNNSMYKSGSKRDRHANINSGYIKEKQIKAFMESPVIKHLPMILETPAQENYTHKDEIAYLKALIHDNR</sequence>
<dbReference type="SUPFAM" id="SSF51658">
    <property type="entry name" value="Xylose isomerase-like"/>
    <property type="match status" value="1"/>
</dbReference>
<dbReference type="PROSITE" id="PS00730">
    <property type="entry name" value="AP_NUCLEASE_F2_2"/>
    <property type="match status" value="1"/>
</dbReference>
<dbReference type="EMBL" id="JAFBER010000010">
    <property type="protein sequence ID" value="MBM7645578.1"/>
    <property type="molecule type" value="Genomic_DNA"/>
</dbReference>
<comment type="cofactor">
    <cofactor evidence="1">
        <name>Zn(2+)</name>
        <dbReference type="ChEBI" id="CHEBI:29105"/>
    </cofactor>
</comment>
<dbReference type="EC" id="3.1.21.2" evidence="10"/>
<evidence type="ECO:0000256" key="2">
    <source>
        <dbReference type="ARBA" id="ARBA00005340"/>
    </source>
</evidence>
<dbReference type="GO" id="GO:0008833">
    <property type="term" value="F:deoxyribonuclease IV (phage-T4-induced) activity"/>
    <property type="evidence" value="ECO:0007669"/>
    <property type="project" value="UniProtKB-EC"/>
</dbReference>
<dbReference type="Gene3D" id="3.20.20.150">
    <property type="entry name" value="Divalent-metal-dependent TIM barrel enzymes"/>
    <property type="match status" value="1"/>
</dbReference>
<comment type="similarity">
    <text evidence="2">Belongs to the AP endonuclease 2 family.</text>
</comment>
<dbReference type="InterPro" id="IPR018246">
    <property type="entry name" value="AP_endonuc_F2_Zn_BS"/>
</dbReference>
<dbReference type="Proteomes" id="UP000808914">
    <property type="component" value="Unassembled WGS sequence"/>
</dbReference>
<evidence type="ECO:0000256" key="1">
    <source>
        <dbReference type="ARBA" id="ARBA00001947"/>
    </source>
</evidence>